<evidence type="ECO:0000259" key="12">
    <source>
        <dbReference type="PROSITE" id="PS51085"/>
    </source>
</evidence>
<dbReference type="Proteomes" id="UP000001366">
    <property type="component" value="Chromosome"/>
</dbReference>
<evidence type="ECO:0000259" key="13">
    <source>
        <dbReference type="PROSITE" id="PS51379"/>
    </source>
</evidence>
<dbReference type="KEGG" id="pmx:PERMA_1746"/>
<dbReference type="InterPro" id="IPR012675">
    <property type="entry name" value="Beta-grasp_dom_sf"/>
</dbReference>
<feature type="domain" description="4Fe-4S ferredoxin-type" evidence="13">
    <location>
        <begin position="130"/>
        <end position="157"/>
    </location>
</feature>
<evidence type="ECO:0000256" key="5">
    <source>
        <dbReference type="ARBA" id="ARBA00022714"/>
    </source>
</evidence>
<dbReference type="NCBIfam" id="TIGR00384">
    <property type="entry name" value="dhsB"/>
    <property type="match status" value="1"/>
</dbReference>
<dbReference type="InterPro" id="IPR036010">
    <property type="entry name" value="2Fe-2S_ferredoxin-like_sf"/>
</dbReference>
<keyword evidence="5 11" id="KW-0001">2Fe-2S</keyword>
<comment type="catalytic activity">
    <reaction evidence="11">
        <text>a menaquinone + succinate = a menaquinol + fumarate</text>
        <dbReference type="Rhea" id="RHEA:27834"/>
        <dbReference type="Rhea" id="RHEA-COMP:9537"/>
        <dbReference type="Rhea" id="RHEA-COMP:9539"/>
        <dbReference type="ChEBI" id="CHEBI:16374"/>
        <dbReference type="ChEBI" id="CHEBI:18151"/>
        <dbReference type="ChEBI" id="CHEBI:29806"/>
        <dbReference type="ChEBI" id="CHEBI:30031"/>
        <dbReference type="EC" id="1.3.5.1"/>
    </reaction>
</comment>
<evidence type="ECO:0000256" key="9">
    <source>
        <dbReference type="ARBA" id="ARBA00023014"/>
    </source>
</evidence>
<dbReference type="GO" id="GO:0046872">
    <property type="term" value="F:metal ion binding"/>
    <property type="evidence" value="ECO:0007669"/>
    <property type="project" value="UniProtKB-KW"/>
</dbReference>
<dbReference type="CDD" id="cd00207">
    <property type="entry name" value="fer2"/>
    <property type="match status" value="1"/>
</dbReference>
<keyword evidence="4" id="KW-0816">Tricarboxylic acid cycle</keyword>
<organism evidence="14 15">
    <name type="scientific">Persephonella marina (strain DSM 14350 / EX-H1)</name>
    <dbReference type="NCBI Taxonomy" id="123214"/>
    <lineage>
        <taxon>Bacteria</taxon>
        <taxon>Pseudomonadati</taxon>
        <taxon>Aquificota</taxon>
        <taxon>Aquificia</taxon>
        <taxon>Aquificales</taxon>
        <taxon>Hydrogenothermaceae</taxon>
        <taxon>Persephonella</taxon>
    </lineage>
</organism>
<accession>C0QS63</accession>
<sequence>MKVKIKIKRFNGKDHYFDQFDVQIEDRTTVLEALMHIKDYMDNSLSFRAQCRSAICGTCAVKIGENHVLACKTKVKQFVQDGVLTVEPAGNLPVIKDLITDQDIFLLKLKDAKAWFVPSEKFEPVYPDDLKLYEKETDCILCGICYSVCPVFQTGQEFGGPINFVKIFRFWKDKNDALKDQRIVIADKNRITACVHCKYCTFSCPKEIPVEQDILQLKFFGKQKGIIKEEQEGSGGFSTPFGF</sequence>
<name>C0QS63_PERMH</name>
<dbReference type="PANTHER" id="PTHR11921">
    <property type="entry name" value="SUCCINATE DEHYDROGENASE IRON-SULFUR PROTEIN"/>
    <property type="match status" value="1"/>
</dbReference>
<comment type="cofactor">
    <cofactor evidence="11">
        <name>[4Fe-4S] cluster</name>
        <dbReference type="ChEBI" id="CHEBI:49883"/>
    </cofactor>
    <text evidence="11">Binds 1 [4Fe-4S] cluster.</text>
</comment>
<dbReference type="GO" id="GO:0051537">
    <property type="term" value="F:2 iron, 2 sulfur cluster binding"/>
    <property type="evidence" value="ECO:0007669"/>
    <property type="project" value="UniProtKB-KW"/>
</dbReference>
<dbReference type="eggNOG" id="COG0479">
    <property type="taxonomic scope" value="Bacteria"/>
</dbReference>
<keyword evidence="3 11" id="KW-0004">4Fe-4S</keyword>
<comment type="pathway">
    <text evidence="1">Carbohydrate metabolism; tricarboxylic acid cycle; fumarate from succinate (bacterial route): step 1/1.</text>
</comment>
<evidence type="ECO:0000256" key="8">
    <source>
        <dbReference type="ARBA" id="ARBA00023004"/>
    </source>
</evidence>
<dbReference type="InterPro" id="IPR009051">
    <property type="entry name" value="Helical_ferredxn"/>
</dbReference>
<proteinExistence type="inferred from homology"/>
<evidence type="ECO:0000256" key="11">
    <source>
        <dbReference type="RuleBase" id="RU361237"/>
    </source>
</evidence>
<dbReference type="GO" id="GO:0006099">
    <property type="term" value="P:tricarboxylic acid cycle"/>
    <property type="evidence" value="ECO:0007669"/>
    <property type="project" value="UniProtKB-KW"/>
</dbReference>
<dbReference type="InterPro" id="IPR006058">
    <property type="entry name" value="2Fe2S_fd_BS"/>
</dbReference>
<protein>
    <recommendedName>
        <fullName evidence="11">Fumarate reductase iron-sulfur subunit</fullName>
        <ecNumber evidence="11">1.3.5.1</ecNumber>
    </recommendedName>
</protein>
<dbReference type="InterPro" id="IPR004489">
    <property type="entry name" value="Succ_DH/fum_Rdtase_Fe-S"/>
</dbReference>
<dbReference type="InterPro" id="IPR017896">
    <property type="entry name" value="4Fe4S_Fe-S-bd"/>
</dbReference>
<evidence type="ECO:0000256" key="10">
    <source>
        <dbReference type="ARBA" id="ARBA00023291"/>
    </source>
</evidence>
<dbReference type="PROSITE" id="PS51085">
    <property type="entry name" value="2FE2S_FER_2"/>
    <property type="match status" value="1"/>
</dbReference>
<keyword evidence="8 11" id="KW-0408">Iron</keyword>
<comment type="cofactor">
    <cofactor evidence="11">
        <name>[3Fe-4S] cluster</name>
        <dbReference type="ChEBI" id="CHEBI:21137"/>
    </cofactor>
    <text evidence="11">Binds 1 [3Fe-4S] cluster.</text>
</comment>
<dbReference type="InterPro" id="IPR001041">
    <property type="entry name" value="2Fe-2S_ferredoxin-type"/>
</dbReference>
<dbReference type="OrthoDB" id="9804391at2"/>
<dbReference type="HOGENOM" id="CLU_044838_3_1_0"/>
<comment type="similarity">
    <text evidence="2 11">Belongs to the succinate dehydrogenase/fumarate reductase iron-sulfur protein family.</text>
</comment>
<dbReference type="InterPro" id="IPR017900">
    <property type="entry name" value="4Fe4S_Fe_S_CS"/>
</dbReference>
<dbReference type="RefSeq" id="WP_012675321.1">
    <property type="nucleotide sequence ID" value="NC_012440.1"/>
</dbReference>
<evidence type="ECO:0000256" key="3">
    <source>
        <dbReference type="ARBA" id="ARBA00022485"/>
    </source>
</evidence>
<dbReference type="Pfam" id="PF13183">
    <property type="entry name" value="Fer4_8"/>
    <property type="match status" value="1"/>
</dbReference>
<dbReference type="PROSITE" id="PS51379">
    <property type="entry name" value="4FE4S_FER_2"/>
    <property type="match status" value="2"/>
</dbReference>
<dbReference type="InterPro" id="IPR025192">
    <property type="entry name" value="Succ_DH/fum_Rdtase_N"/>
</dbReference>
<keyword evidence="10 11" id="KW-0003">3Fe-4S</keyword>
<dbReference type="PANTHER" id="PTHR11921:SF29">
    <property type="entry name" value="SUCCINATE DEHYDROGENASE [UBIQUINONE] IRON-SULFUR SUBUNIT, MITOCHONDRIAL"/>
    <property type="match status" value="1"/>
</dbReference>
<dbReference type="Gene3D" id="3.10.20.30">
    <property type="match status" value="1"/>
</dbReference>
<dbReference type="EMBL" id="CP001230">
    <property type="protein sequence ID" value="ACO03082.1"/>
    <property type="molecule type" value="Genomic_DNA"/>
</dbReference>
<dbReference type="PROSITE" id="PS00198">
    <property type="entry name" value="4FE4S_FER_1"/>
    <property type="match status" value="2"/>
</dbReference>
<evidence type="ECO:0000313" key="15">
    <source>
        <dbReference type="Proteomes" id="UP000001366"/>
    </source>
</evidence>
<dbReference type="SUPFAM" id="SSF46548">
    <property type="entry name" value="alpha-helical ferredoxin"/>
    <property type="match status" value="1"/>
</dbReference>
<evidence type="ECO:0000313" key="14">
    <source>
        <dbReference type="EMBL" id="ACO03082.1"/>
    </source>
</evidence>
<dbReference type="Pfam" id="PF13085">
    <property type="entry name" value="Fer2_3"/>
    <property type="match status" value="1"/>
</dbReference>
<dbReference type="PaxDb" id="123214-PERMA_1746"/>
<dbReference type="GO" id="GO:0051538">
    <property type="term" value="F:3 iron, 4 sulfur cluster binding"/>
    <property type="evidence" value="ECO:0007669"/>
    <property type="project" value="UniProtKB-KW"/>
</dbReference>
<keyword evidence="9 11" id="KW-0411">Iron-sulfur</keyword>
<evidence type="ECO:0000256" key="7">
    <source>
        <dbReference type="ARBA" id="ARBA00023002"/>
    </source>
</evidence>
<dbReference type="GO" id="GO:0022904">
    <property type="term" value="P:respiratory electron transport chain"/>
    <property type="evidence" value="ECO:0007669"/>
    <property type="project" value="TreeGrafter"/>
</dbReference>
<evidence type="ECO:0000256" key="2">
    <source>
        <dbReference type="ARBA" id="ARBA00009433"/>
    </source>
</evidence>
<evidence type="ECO:0000256" key="6">
    <source>
        <dbReference type="ARBA" id="ARBA00022723"/>
    </source>
</evidence>
<dbReference type="GO" id="GO:0008177">
    <property type="term" value="F:succinate dehydrogenase (quinone) activity"/>
    <property type="evidence" value="ECO:0007669"/>
    <property type="project" value="UniProtKB-EC"/>
</dbReference>
<reference evidence="14 15" key="1">
    <citation type="journal article" date="2009" name="J. Bacteriol.">
        <title>Complete and draft genome sequences of six members of the Aquificales.</title>
        <authorList>
            <person name="Reysenbach A.L."/>
            <person name="Hamamura N."/>
            <person name="Podar M."/>
            <person name="Griffiths E."/>
            <person name="Ferreira S."/>
            <person name="Hochstein R."/>
            <person name="Heidelberg J."/>
            <person name="Johnson J."/>
            <person name="Mead D."/>
            <person name="Pohorille A."/>
            <person name="Sarmiento M."/>
            <person name="Schweighofer K."/>
            <person name="Seshadri R."/>
            <person name="Voytek M.A."/>
        </authorList>
    </citation>
    <scope>NUCLEOTIDE SEQUENCE [LARGE SCALE GENOMIC DNA]</scope>
    <source>
        <strain evidence="15">DSM 14350 / EX-H1</strain>
    </source>
</reference>
<dbReference type="GO" id="GO:0051539">
    <property type="term" value="F:4 iron, 4 sulfur cluster binding"/>
    <property type="evidence" value="ECO:0007669"/>
    <property type="project" value="UniProtKB-KW"/>
</dbReference>
<gene>
    <name evidence="14" type="ordered locus">PERMA_1746</name>
</gene>
<evidence type="ECO:0000256" key="1">
    <source>
        <dbReference type="ARBA" id="ARBA00004894"/>
    </source>
</evidence>
<feature type="domain" description="2Fe-2S ferredoxin-type" evidence="12">
    <location>
        <begin position="1"/>
        <end position="90"/>
    </location>
</feature>
<dbReference type="Gene3D" id="1.10.1060.10">
    <property type="entry name" value="Alpha-helical ferredoxin"/>
    <property type="match status" value="1"/>
</dbReference>
<dbReference type="SUPFAM" id="SSF54292">
    <property type="entry name" value="2Fe-2S ferredoxin-like"/>
    <property type="match status" value="1"/>
</dbReference>
<dbReference type="InterPro" id="IPR050573">
    <property type="entry name" value="SDH/FRD_Iron-Sulfur"/>
</dbReference>
<dbReference type="EC" id="1.3.5.1" evidence="11"/>
<keyword evidence="7" id="KW-0560">Oxidoreductase</keyword>
<dbReference type="PROSITE" id="PS00197">
    <property type="entry name" value="2FE2S_FER_1"/>
    <property type="match status" value="1"/>
</dbReference>
<feature type="domain" description="4Fe-4S ferredoxin-type" evidence="13">
    <location>
        <begin position="181"/>
        <end position="214"/>
    </location>
</feature>
<comment type="cofactor">
    <cofactor evidence="11">
        <name>[2Fe-2S] cluster</name>
        <dbReference type="ChEBI" id="CHEBI:190135"/>
    </cofactor>
    <text evidence="11">Binds 1 [2Fe-2S] cluster.</text>
</comment>
<keyword evidence="6 11" id="KW-0479">Metal-binding</keyword>
<dbReference type="STRING" id="123214.PERMA_1746"/>
<dbReference type="GO" id="GO:0009055">
    <property type="term" value="F:electron transfer activity"/>
    <property type="evidence" value="ECO:0007669"/>
    <property type="project" value="InterPro"/>
</dbReference>
<keyword evidence="15" id="KW-1185">Reference proteome</keyword>
<dbReference type="AlphaFoldDB" id="C0QS63"/>
<evidence type="ECO:0000256" key="4">
    <source>
        <dbReference type="ARBA" id="ARBA00022532"/>
    </source>
</evidence>